<keyword evidence="3 5" id="KW-0106">Calcium</keyword>
<evidence type="ECO:0000256" key="2">
    <source>
        <dbReference type="ARBA" id="ARBA00022737"/>
    </source>
</evidence>
<evidence type="ECO:0000313" key="9">
    <source>
        <dbReference type="WBParaSite" id="ASIM_0000530401-mRNA-1"/>
    </source>
</evidence>
<organism evidence="9">
    <name type="scientific">Anisakis simplex</name>
    <name type="common">Herring worm</name>
    <dbReference type="NCBI Taxonomy" id="6269"/>
    <lineage>
        <taxon>Eukaryota</taxon>
        <taxon>Metazoa</taxon>
        <taxon>Ecdysozoa</taxon>
        <taxon>Nematoda</taxon>
        <taxon>Chromadorea</taxon>
        <taxon>Rhabditida</taxon>
        <taxon>Spirurina</taxon>
        <taxon>Ascaridomorpha</taxon>
        <taxon>Ascaridoidea</taxon>
        <taxon>Anisakidae</taxon>
        <taxon>Anisakis</taxon>
        <taxon>Anisakis simplex complex</taxon>
    </lineage>
</organism>
<evidence type="ECO:0000313" key="8">
    <source>
        <dbReference type="Proteomes" id="UP000267096"/>
    </source>
</evidence>
<dbReference type="OrthoDB" id="9047765at2759"/>
<dbReference type="InterPro" id="IPR020894">
    <property type="entry name" value="Cadherin_CS"/>
</dbReference>
<proteinExistence type="predicted"/>
<dbReference type="AlphaFoldDB" id="A0A0M3JCH3"/>
<dbReference type="InterPro" id="IPR015919">
    <property type="entry name" value="Cadherin-like_sf"/>
</dbReference>
<keyword evidence="8" id="KW-1185">Reference proteome</keyword>
<evidence type="ECO:0000313" key="7">
    <source>
        <dbReference type="EMBL" id="VDK25013.1"/>
    </source>
</evidence>
<dbReference type="Gene3D" id="2.60.40.60">
    <property type="entry name" value="Cadherins"/>
    <property type="match status" value="1"/>
</dbReference>
<evidence type="ECO:0000256" key="3">
    <source>
        <dbReference type="ARBA" id="ARBA00022837"/>
    </source>
</evidence>
<dbReference type="CDD" id="cd11304">
    <property type="entry name" value="Cadherin_repeat"/>
    <property type="match status" value="1"/>
</dbReference>
<protein>
    <submittedName>
        <fullName evidence="9">Cadherin domain-containing protein</fullName>
    </submittedName>
</protein>
<accession>A0A0M3JCH3</accession>
<dbReference type="Proteomes" id="UP000267096">
    <property type="component" value="Unassembled WGS sequence"/>
</dbReference>
<evidence type="ECO:0000256" key="1">
    <source>
        <dbReference type="ARBA" id="ARBA00004370"/>
    </source>
</evidence>
<dbReference type="WBParaSite" id="ASIM_0000530401-mRNA-1">
    <property type="protein sequence ID" value="ASIM_0000530401-mRNA-1"/>
    <property type="gene ID" value="ASIM_0000530401"/>
</dbReference>
<dbReference type="SUPFAM" id="SSF49313">
    <property type="entry name" value="Cadherin-like"/>
    <property type="match status" value="1"/>
</dbReference>
<dbReference type="PROSITE" id="PS50268">
    <property type="entry name" value="CADHERIN_2"/>
    <property type="match status" value="1"/>
</dbReference>
<keyword evidence="2" id="KW-0677">Repeat</keyword>
<reference evidence="7 8" key="2">
    <citation type="submission" date="2018-11" db="EMBL/GenBank/DDBJ databases">
        <authorList>
            <consortium name="Pathogen Informatics"/>
        </authorList>
    </citation>
    <scope>NUCLEOTIDE SEQUENCE [LARGE SCALE GENOMIC DNA]</scope>
</reference>
<feature type="domain" description="Cadherin" evidence="6">
    <location>
        <begin position="18"/>
        <end position="60"/>
    </location>
</feature>
<dbReference type="GO" id="GO:0005509">
    <property type="term" value="F:calcium ion binding"/>
    <property type="evidence" value="ECO:0007669"/>
    <property type="project" value="UniProtKB-UniRule"/>
</dbReference>
<name>A0A0M3JCH3_ANISI</name>
<evidence type="ECO:0000259" key="6">
    <source>
        <dbReference type="PROSITE" id="PS50268"/>
    </source>
</evidence>
<comment type="subcellular location">
    <subcellularLocation>
        <location evidence="1">Membrane</location>
    </subcellularLocation>
</comment>
<dbReference type="PROSITE" id="PS00232">
    <property type="entry name" value="CADHERIN_1"/>
    <property type="match status" value="1"/>
</dbReference>
<sequence length="173" mass="19355">MKLQQQGSAIKLLCEDVLDRERVPAYKLLLEAEDCGRPARKSLKMISIIVDDENDNAPLCAGADHILLEPPQPNGPQKPFQVKLQCFDLDQDEDQSSLNGLLGYELLISDGATDWTDKVASDNVDKSDNGRTDDKVRLHGDMLTIDMRLHQTTAPFSFAVRVFDRFNARSVIL</sequence>
<dbReference type="EMBL" id="UYRR01009660">
    <property type="protein sequence ID" value="VDK25013.1"/>
    <property type="molecule type" value="Genomic_DNA"/>
</dbReference>
<dbReference type="InterPro" id="IPR002126">
    <property type="entry name" value="Cadherin-like_dom"/>
</dbReference>
<gene>
    <name evidence="7" type="ORF">ASIM_LOCUS5112</name>
</gene>
<keyword evidence="4" id="KW-0472">Membrane</keyword>
<evidence type="ECO:0000256" key="5">
    <source>
        <dbReference type="PROSITE-ProRule" id="PRU00043"/>
    </source>
</evidence>
<evidence type="ECO:0000256" key="4">
    <source>
        <dbReference type="ARBA" id="ARBA00023136"/>
    </source>
</evidence>
<reference evidence="9" key="1">
    <citation type="submission" date="2017-02" db="UniProtKB">
        <authorList>
            <consortium name="WormBaseParasite"/>
        </authorList>
    </citation>
    <scope>IDENTIFICATION</scope>
</reference>
<dbReference type="GO" id="GO:0007156">
    <property type="term" value="P:homophilic cell adhesion via plasma membrane adhesion molecules"/>
    <property type="evidence" value="ECO:0007669"/>
    <property type="project" value="InterPro"/>
</dbReference>
<dbReference type="GO" id="GO:0005886">
    <property type="term" value="C:plasma membrane"/>
    <property type="evidence" value="ECO:0007669"/>
    <property type="project" value="InterPro"/>
</dbReference>